<protein>
    <submittedName>
        <fullName evidence="2">Uncharacterized protein</fullName>
    </submittedName>
</protein>
<comment type="caution">
    <text evidence="2">The sequence shown here is derived from an EMBL/GenBank/DDBJ whole genome shotgun (WGS) entry which is preliminary data.</text>
</comment>
<evidence type="ECO:0000256" key="1">
    <source>
        <dbReference type="SAM" id="Phobius"/>
    </source>
</evidence>
<proteinExistence type="predicted"/>
<name>A0ABT4D5W2_9CLOT</name>
<gene>
    <name evidence="2" type="ORF">OW729_03585</name>
</gene>
<accession>A0ABT4D5W2</accession>
<evidence type="ECO:0000313" key="3">
    <source>
        <dbReference type="Proteomes" id="UP001144612"/>
    </source>
</evidence>
<reference evidence="2" key="1">
    <citation type="submission" date="2022-12" db="EMBL/GenBank/DDBJ databases">
        <title>Clostridium sp. nov., isolated from industrial wastewater.</title>
        <authorList>
            <person name="Jiayan W."/>
        </authorList>
    </citation>
    <scope>NUCLEOTIDE SEQUENCE</scope>
    <source>
        <strain evidence="2">ZC22-4</strain>
    </source>
</reference>
<sequence length="54" mass="6290">MKNLVISILAFIITSLILNLFFPPANWRNLIFYLFIFCISSVVILAVKKYKNKP</sequence>
<evidence type="ECO:0000313" key="2">
    <source>
        <dbReference type="EMBL" id="MCY6957686.1"/>
    </source>
</evidence>
<keyword evidence="1" id="KW-0472">Membrane</keyword>
<feature type="transmembrane region" description="Helical" evidence="1">
    <location>
        <begin position="5"/>
        <end position="24"/>
    </location>
</feature>
<keyword evidence="1" id="KW-0812">Transmembrane</keyword>
<organism evidence="2 3">
    <name type="scientific">Clostridium brassicae</name>
    <dbReference type="NCBI Taxonomy" id="2999072"/>
    <lineage>
        <taxon>Bacteria</taxon>
        <taxon>Bacillati</taxon>
        <taxon>Bacillota</taxon>
        <taxon>Clostridia</taxon>
        <taxon>Eubacteriales</taxon>
        <taxon>Clostridiaceae</taxon>
        <taxon>Clostridium</taxon>
    </lineage>
</organism>
<dbReference type="EMBL" id="JAPQFJ010000003">
    <property type="protein sequence ID" value="MCY6957686.1"/>
    <property type="molecule type" value="Genomic_DNA"/>
</dbReference>
<feature type="transmembrane region" description="Helical" evidence="1">
    <location>
        <begin position="30"/>
        <end position="47"/>
    </location>
</feature>
<dbReference type="RefSeq" id="WP_268060074.1">
    <property type="nucleotide sequence ID" value="NZ_JAPQFJ010000003.1"/>
</dbReference>
<keyword evidence="1" id="KW-1133">Transmembrane helix</keyword>
<keyword evidence="3" id="KW-1185">Reference proteome</keyword>
<dbReference type="Proteomes" id="UP001144612">
    <property type="component" value="Unassembled WGS sequence"/>
</dbReference>